<keyword evidence="8 10" id="KW-0472">Membrane</keyword>
<dbReference type="AlphaFoldDB" id="A0AAU7KJS3"/>
<dbReference type="InterPro" id="IPR037294">
    <property type="entry name" value="ABC_BtuC-like"/>
</dbReference>
<keyword evidence="4" id="KW-1003">Cell membrane</keyword>
<evidence type="ECO:0000313" key="11">
    <source>
        <dbReference type="EMBL" id="XBO71343.1"/>
    </source>
</evidence>
<keyword evidence="5" id="KW-0410">Iron transport</keyword>
<dbReference type="SUPFAM" id="SSF81345">
    <property type="entry name" value="ABC transporter involved in vitamin B12 uptake, BtuC"/>
    <property type="match status" value="1"/>
</dbReference>
<dbReference type="FunFam" id="1.10.3470.10:FF:000003">
    <property type="entry name" value="Iron ABC transporter permease SitD"/>
    <property type="match status" value="1"/>
</dbReference>
<evidence type="ECO:0000256" key="6">
    <source>
        <dbReference type="ARBA" id="ARBA00022692"/>
    </source>
</evidence>
<dbReference type="PANTHER" id="PTHR30477">
    <property type="entry name" value="ABC-TRANSPORTER METAL-BINDING PROTEIN"/>
    <property type="match status" value="1"/>
</dbReference>
<feature type="transmembrane region" description="Helical" evidence="10">
    <location>
        <begin position="256"/>
        <end position="275"/>
    </location>
</feature>
<sequence>MSLNALLGDYTLQNVVMGAAMLGLVSGVLGCFAVLRKQSLLGDTLSHAALPGVCLGFIIAGGREMGSILAGALFTGSLAALVMLLLTRMSRLKTDAALGISLSVFFAIGVVLLTYIQGTGNASQGGLDAFLFGQAAATLRSDLWIMAGVSGVALVLVGGLWKEFKLVSFDAEFAATQGLPVTLLEALMTVMIALAVVVGLQMVGVVLMAAMVIAPAVAARQWANKLETMVMLSALFGIVGGVTGALISALGPGLATGPLIILSLSSVVLVSLLFAPRRGFVWEILKLQRDRRQLRHQRVLTTLYQLASHHADRQYRSEKRMVDAYLGTDSRRALERLTARGLITQQTPPSHEPGDHKRWVLTPEGCREAERILDDLGRGGRA</sequence>
<evidence type="ECO:0000256" key="8">
    <source>
        <dbReference type="ARBA" id="ARBA00023136"/>
    </source>
</evidence>
<organism evidence="11">
    <name type="scientific">Halomonas sp. RT37</name>
    <dbReference type="NCBI Taxonomy" id="2950872"/>
    <lineage>
        <taxon>Bacteria</taxon>
        <taxon>Pseudomonadati</taxon>
        <taxon>Pseudomonadota</taxon>
        <taxon>Gammaproteobacteria</taxon>
        <taxon>Oceanospirillales</taxon>
        <taxon>Halomonadaceae</taxon>
        <taxon>Halomonas</taxon>
    </lineage>
</organism>
<gene>
    <name evidence="11" type="ORF">NFG58_01050</name>
</gene>
<evidence type="ECO:0000256" key="9">
    <source>
        <dbReference type="RuleBase" id="RU003943"/>
    </source>
</evidence>
<dbReference type="Pfam" id="PF00950">
    <property type="entry name" value="ABC-3"/>
    <property type="match status" value="1"/>
</dbReference>
<feature type="transmembrane region" description="Helical" evidence="10">
    <location>
        <begin position="230"/>
        <end position="250"/>
    </location>
</feature>
<dbReference type="GO" id="GO:0055085">
    <property type="term" value="P:transmembrane transport"/>
    <property type="evidence" value="ECO:0007669"/>
    <property type="project" value="InterPro"/>
</dbReference>
<evidence type="ECO:0000256" key="5">
    <source>
        <dbReference type="ARBA" id="ARBA00022496"/>
    </source>
</evidence>
<feature type="transmembrane region" description="Helical" evidence="10">
    <location>
        <begin position="173"/>
        <end position="194"/>
    </location>
</feature>
<dbReference type="GO" id="GO:0006826">
    <property type="term" value="P:iron ion transport"/>
    <property type="evidence" value="ECO:0007669"/>
    <property type="project" value="UniProtKB-KW"/>
</dbReference>
<dbReference type="GO" id="GO:0010043">
    <property type="term" value="P:response to zinc ion"/>
    <property type="evidence" value="ECO:0007669"/>
    <property type="project" value="TreeGrafter"/>
</dbReference>
<dbReference type="GO" id="GO:0071281">
    <property type="term" value="P:cellular response to iron ion"/>
    <property type="evidence" value="ECO:0007669"/>
    <property type="project" value="UniProtKB-ARBA"/>
</dbReference>
<dbReference type="InterPro" id="IPR001626">
    <property type="entry name" value="ABC_TroCD"/>
</dbReference>
<dbReference type="EMBL" id="CP098827">
    <property type="protein sequence ID" value="XBO71343.1"/>
    <property type="molecule type" value="Genomic_DNA"/>
</dbReference>
<feature type="transmembrane region" description="Helical" evidence="10">
    <location>
        <begin position="44"/>
        <end position="62"/>
    </location>
</feature>
<keyword evidence="5" id="KW-0408">Iron</keyword>
<evidence type="ECO:0000256" key="1">
    <source>
        <dbReference type="ARBA" id="ARBA00004651"/>
    </source>
</evidence>
<dbReference type="CDD" id="cd06550">
    <property type="entry name" value="TM_ABC_iron-siderophores_like"/>
    <property type="match status" value="1"/>
</dbReference>
<dbReference type="Gene3D" id="1.10.3470.10">
    <property type="entry name" value="ABC transporter involved in vitamin B12 uptake, BtuC"/>
    <property type="match status" value="1"/>
</dbReference>
<keyword evidence="5" id="KW-0406">Ion transport</keyword>
<dbReference type="PANTHER" id="PTHR30477:SF3">
    <property type="entry name" value="METAL TRANSPORT SYSTEM MEMBRANE PROTEIN CT_069-RELATED"/>
    <property type="match status" value="1"/>
</dbReference>
<keyword evidence="6 9" id="KW-0812">Transmembrane</keyword>
<evidence type="ECO:0000256" key="4">
    <source>
        <dbReference type="ARBA" id="ARBA00022475"/>
    </source>
</evidence>
<accession>A0AAU7KJS3</accession>
<comment type="subcellular location">
    <subcellularLocation>
        <location evidence="1 9">Cell membrane</location>
        <topology evidence="1 9">Multi-pass membrane protein</topology>
    </subcellularLocation>
</comment>
<comment type="similarity">
    <text evidence="2 9">Belongs to the ABC-3 integral membrane protein family.</text>
</comment>
<feature type="transmembrane region" description="Helical" evidence="10">
    <location>
        <begin position="68"/>
        <end position="86"/>
    </location>
</feature>
<keyword evidence="3 9" id="KW-0813">Transport</keyword>
<evidence type="ECO:0000256" key="10">
    <source>
        <dbReference type="SAM" id="Phobius"/>
    </source>
</evidence>
<name>A0AAU7KJS3_9GAMM</name>
<dbReference type="GO" id="GO:0043190">
    <property type="term" value="C:ATP-binding cassette (ABC) transporter complex"/>
    <property type="evidence" value="ECO:0007669"/>
    <property type="project" value="InterPro"/>
</dbReference>
<feature type="transmembrane region" description="Helical" evidence="10">
    <location>
        <begin position="143"/>
        <end position="161"/>
    </location>
</feature>
<feature type="transmembrane region" description="Helical" evidence="10">
    <location>
        <begin position="98"/>
        <end position="116"/>
    </location>
</feature>
<feature type="transmembrane region" description="Helical" evidence="10">
    <location>
        <begin position="200"/>
        <end position="218"/>
    </location>
</feature>
<proteinExistence type="inferred from homology"/>
<keyword evidence="7 10" id="KW-1133">Transmembrane helix</keyword>
<dbReference type="RefSeq" id="WP_222568080.1">
    <property type="nucleotide sequence ID" value="NZ_CP098827.1"/>
</dbReference>
<evidence type="ECO:0000256" key="3">
    <source>
        <dbReference type="ARBA" id="ARBA00022448"/>
    </source>
</evidence>
<evidence type="ECO:0000256" key="2">
    <source>
        <dbReference type="ARBA" id="ARBA00008034"/>
    </source>
</evidence>
<reference evidence="11" key="1">
    <citation type="submission" date="2022-06" db="EMBL/GenBank/DDBJ databases">
        <title>A novel DMS-producing enzyme.</title>
        <authorList>
            <person name="Zhang Y."/>
        </authorList>
    </citation>
    <scope>NUCLEOTIDE SEQUENCE</scope>
    <source>
        <strain evidence="11">RT37</strain>
    </source>
</reference>
<evidence type="ECO:0000256" key="7">
    <source>
        <dbReference type="ARBA" id="ARBA00022989"/>
    </source>
</evidence>
<feature type="transmembrane region" description="Helical" evidence="10">
    <location>
        <begin position="12"/>
        <end position="35"/>
    </location>
</feature>
<protein>
    <submittedName>
        <fullName evidence="11">Metal ABC transporter permease</fullName>
    </submittedName>
</protein>